<evidence type="ECO:0000313" key="2">
    <source>
        <dbReference type="Proteomes" id="UP000254259"/>
    </source>
</evidence>
<organism evidence="1 2">
    <name type="scientific">Cupriavidus taiwanensis</name>
    <dbReference type="NCBI Taxonomy" id="164546"/>
    <lineage>
        <taxon>Bacteria</taxon>
        <taxon>Pseudomonadati</taxon>
        <taxon>Pseudomonadota</taxon>
        <taxon>Betaproteobacteria</taxon>
        <taxon>Burkholderiales</taxon>
        <taxon>Burkholderiaceae</taxon>
        <taxon>Cupriavidus</taxon>
    </lineage>
</organism>
<evidence type="ECO:0000313" key="1">
    <source>
        <dbReference type="EMBL" id="SPD65947.1"/>
    </source>
</evidence>
<name>A0A375FBH1_9BURK</name>
<gene>
    <name evidence="1" type="ORF">CBM2636_20473</name>
</gene>
<dbReference type="Proteomes" id="UP000254259">
    <property type="component" value="Chromosome CBM2636"/>
</dbReference>
<proteinExistence type="predicted"/>
<accession>A0A375FBH1</accession>
<protein>
    <submittedName>
        <fullName evidence="1">Uncharacterized protein</fullName>
    </submittedName>
</protein>
<dbReference type="AlphaFoldDB" id="A0A375FBH1"/>
<dbReference type="EMBL" id="LT984813">
    <property type="protein sequence ID" value="SPD65947.1"/>
    <property type="molecule type" value="Genomic_DNA"/>
</dbReference>
<sequence length="51" mass="5784">MSGVFYCAMPAQCLRLLRQFPNYPRTNLTRVISDGAPNRFGGPQYPVPRLI</sequence>
<reference evidence="1 2" key="1">
    <citation type="submission" date="2018-01" db="EMBL/GenBank/DDBJ databases">
        <authorList>
            <person name="Clerissi C."/>
        </authorList>
    </citation>
    <scope>NUCLEOTIDE SEQUENCE [LARGE SCALE GENOMIC DNA]</scope>
    <source>
        <strain evidence="1">Cupriavidus taiwanensis SWF 66322</strain>
    </source>
</reference>